<feature type="compositionally biased region" description="Basic and acidic residues" evidence="9">
    <location>
        <begin position="44"/>
        <end position="59"/>
    </location>
</feature>
<dbReference type="InterPro" id="IPR014710">
    <property type="entry name" value="RmlC-like_jellyroll"/>
</dbReference>
<dbReference type="Pfam" id="PF00027">
    <property type="entry name" value="cNMP_binding"/>
    <property type="match status" value="1"/>
</dbReference>
<dbReference type="GO" id="GO:0044877">
    <property type="term" value="F:protein-containing complex binding"/>
    <property type="evidence" value="ECO:0007669"/>
    <property type="project" value="TreeGrafter"/>
</dbReference>
<evidence type="ECO:0000313" key="12">
    <source>
        <dbReference type="EMBL" id="KAJ7374099.1"/>
    </source>
</evidence>
<comment type="subcellular location">
    <subcellularLocation>
        <location evidence="1">Membrane</location>
        <topology evidence="1">Multi-pass membrane protein</topology>
    </subcellularLocation>
</comment>
<dbReference type="PANTHER" id="PTHR45638:SF7">
    <property type="entry name" value="CYCLIC NUCLEOTIDE-GATED ION CHANNEL-LIKE, ISOFORM E"/>
    <property type="match status" value="1"/>
</dbReference>
<evidence type="ECO:0000256" key="6">
    <source>
        <dbReference type="ARBA" id="ARBA00023136"/>
    </source>
</evidence>
<dbReference type="OrthoDB" id="421226at2759"/>
<feature type="compositionally biased region" description="Low complexity" evidence="9">
    <location>
        <begin position="842"/>
        <end position="853"/>
    </location>
</feature>
<dbReference type="GO" id="GO:0005221">
    <property type="term" value="F:intracellularly cyclic nucleotide-activated monoatomic cation channel activity"/>
    <property type="evidence" value="ECO:0007669"/>
    <property type="project" value="InterPro"/>
</dbReference>
<dbReference type="GO" id="GO:0016020">
    <property type="term" value="C:membrane"/>
    <property type="evidence" value="ECO:0007669"/>
    <property type="project" value="UniProtKB-SubCell"/>
</dbReference>
<dbReference type="Proteomes" id="UP001163046">
    <property type="component" value="Unassembled WGS sequence"/>
</dbReference>
<protein>
    <recommendedName>
        <fullName evidence="11">Cyclic nucleotide-binding domain-containing protein</fullName>
    </recommendedName>
</protein>
<dbReference type="EMBL" id="MU826829">
    <property type="protein sequence ID" value="KAJ7374099.1"/>
    <property type="molecule type" value="Genomic_DNA"/>
</dbReference>
<reference evidence="12" key="1">
    <citation type="submission" date="2023-01" db="EMBL/GenBank/DDBJ databases">
        <title>Genome assembly of the deep-sea coral Lophelia pertusa.</title>
        <authorList>
            <person name="Herrera S."/>
            <person name="Cordes E."/>
        </authorList>
    </citation>
    <scope>NUCLEOTIDE SEQUENCE</scope>
    <source>
        <strain evidence="12">USNM1676648</strain>
        <tissue evidence="12">Polyp</tissue>
    </source>
</reference>
<evidence type="ECO:0000256" key="1">
    <source>
        <dbReference type="ARBA" id="ARBA00004141"/>
    </source>
</evidence>
<keyword evidence="7" id="KW-1071">Ligand-gated ion channel</keyword>
<keyword evidence="6 10" id="KW-0472">Membrane</keyword>
<feature type="domain" description="Cyclic nucleotide-binding" evidence="11">
    <location>
        <begin position="504"/>
        <end position="601"/>
    </location>
</feature>
<dbReference type="InterPro" id="IPR050866">
    <property type="entry name" value="CNG_cation_channel"/>
</dbReference>
<feature type="compositionally biased region" description="Acidic residues" evidence="9">
    <location>
        <begin position="10"/>
        <end position="23"/>
    </location>
</feature>
<dbReference type="PROSITE" id="PS00889">
    <property type="entry name" value="CNMP_BINDING_2"/>
    <property type="match status" value="1"/>
</dbReference>
<feature type="transmembrane region" description="Helical" evidence="10">
    <location>
        <begin position="266"/>
        <end position="289"/>
    </location>
</feature>
<evidence type="ECO:0000256" key="8">
    <source>
        <dbReference type="ARBA" id="ARBA00023303"/>
    </source>
</evidence>
<dbReference type="InterPro" id="IPR000595">
    <property type="entry name" value="cNMP-bd_dom"/>
</dbReference>
<dbReference type="AlphaFoldDB" id="A0A9X0CUM5"/>
<feature type="transmembrane region" description="Helical" evidence="10">
    <location>
        <begin position="187"/>
        <end position="209"/>
    </location>
</feature>
<evidence type="ECO:0000313" key="13">
    <source>
        <dbReference type="Proteomes" id="UP001163046"/>
    </source>
</evidence>
<keyword evidence="8" id="KW-0407">Ion channel</keyword>
<feature type="compositionally biased region" description="Basic residues" evidence="9">
    <location>
        <begin position="120"/>
        <end position="133"/>
    </location>
</feature>
<evidence type="ECO:0000256" key="5">
    <source>
        <dbReference type="ARBA" id="ARBA00023065"/>
    </source>
</evidence>
<feature type="region of interest" description="Disordered" evidence="9">
    <location>
        <begin position="1"/>
        <end position="68"/>
    </location>
</feature>
<comment type="caution">
    <text evidence="12">The sequence shown here is derived from an EMBL/GenBank/DDBJ whole genome shotgun (WGS) entry which is preliminary data.</text>
</comment>
<dbReference type="InterPro" id="IPR005821">
    <property type="entry name" value="Ion_trans_dom"/>
</dbReference>
<evidence type="ECO:0000256" key="9">
    <source>
        <dbReference type="SAM" id="MobiDB-lite"/>
    </source>
</evidence>
<dbReference type="Gene3D" id="2.60.120.10">
    <property type="entry name" value="Jelly Rolls"/>
    <property type="match status" value="1"/>
</dbReference>
<evidence type="ECO:0000259" key="11">
    <source>
        <dbReference type="PROSITE" id="PS50042"/>
    </source>
</evidence>
<dbReference type="InterPro" id="IPR018490">
    <property type="entry name" value="cNMP-bd_dom_sf"/>
</dbReference>
<dbReference type="PANTHER" id="PTHR45638">
    <property type="entry name" value="CYCLIC NUCLEOTIDE-GATED CATION CHANNEL SUBUNIT A"/>
    <property type="match status" value="1"/>
</dbReference>
<keyword evidence="4 10" id="KW-1133">Transmembrane helix</keyword>
<feature type="region of interest" description="Disordered" evidence="9">
    <location>
        <begin position="109"/>
        <end position="148"/>
    </location>
</feature>
<evidence type="ECO:0000256" key="4">
    <source>
        <dbReference type="ARBA" id="ARBA00022989"/>
    </source>
</evidence>
<proteinExistence type="predicted"/>
<evidence type="ECO:0000256" key="10">
    <source>
        <dbReference type="SAM" id="Phobius"/>
    </source>
</evidence>
<feature type="compositionally biased region" description="Polar residues" evidence="9">
    <location>
        <begin position="33"/>
        <end position="43"/>
    </location>
</feature>
<dbReference type="SUPFAM" id="SSF81324">
    <property type="entry name" value="Voltage-gated potassium channels"/>
    <property type="match status" value="1"/>
</dbReference>
<evidence type="ECO:0000256" key="7">
    <source>
        <dbReference type="ARBA" id="ARBA00023286"/>
    </source>
</evidence>
<feature type="transmembrane region" description="Helical" evidence="10">
    <location>
        <begin position="221"/>
        <end position="245"/>
    </location>
</feature>
<name>A0A9X0CUM5_9CNID</name>
<evidence type="ECO:0000256" key="3">
    <source>
        <dbReference type="ARBA" id="ARBA00022692"/>
    </source>
</evidence>
<dbReference type="Pfam" id="PF00520">
    <property type="entry name" value="Ion_trans"/>
    <property type="match status" value="1"/>
</dbReference>
<dbReference type="InterPro" id="IPR018488">
    <property type="entry name" value="cNMP-bd_CS"/>
</dbReference>
<keyword evidence="2" id="KW-0813">Transport</keyword>
<gene>
    <name evidence="12" type="ORF">OS493_009431</name>
</gene>
<accession>A0A9X0CUM5</accession>
<dbReference type="FunFam" id="1.10.287.630:FF:000001">
    <property type="entry name" value="Cyclic nucleotide-gated channel alpha 3"/>
    <property type="match status" value="1"/>
</dbReference>
<dbReference type="SMART" id="SM00100">
    <property type="entry name" value="cNMP"/>
    <property type="match status" value="1"/>
</dbReference>
<keyword evidence="5" id="KW-0406">Ion transport</keyword>
<evidence type="ECO:0000256" key="2">
    <source>
        <dbReference type="ARBA" id="ARBA00022448"/>
    </source>
</evidence>
<dbReference type="CDD" id="cd00038">
    <property type="entry name" value="CAP_ED"/>
    <property type="match status" value="1"/>
</dbReference>
<dbReference type="PROSITE" id="PS00888">
    <property type="entry name" value="CNMP_BINDING_1"/>
    <property type="match status" value="1"/>
</dbReference>
<keyword evidence="13" id="KW-1185">Reference proteome</keyword>
<feature type="transmembrane region" description="Helical" evidence="10">
    <location>
        <begin position="322"/>
        <end position="346"/>
    </location>
</feature>
<keyword evidence="3 10" id="KW-0812">Transmembrane</keyword>
<dbReference type="SUPFAM" id="SSF51206">
    <property type="entry name" value="cAMP-binding domain-like"/>
    <property type="match status" value="1"/>
</dbReference>
<organism evidence="12 13">
    <name type="scientific">Desmophyllum pertusum</name>
    <dbReference type="NCBI Taxonomy" id="174260"/>
    <lineage>
        <taxon>Eukaryota</taxon>
        <taxon>Metazoa</taxon>
        <taxon>Cnidaria</taxon>
        <taxon>Anthozoa</taxon>
        <taxon>Hexacorallia</taxon>
        <taxon>Scleractinia</taxon>
        <taxon>Caryophylliina</taxon>
        <taxon>Caryophylliidae</taxon>
        <taxon>Desmophyllum</taxon>
    </lineage>
</organism>
<dbReference type="Gene3D" id="1.10.287.70">
    <property type="match status" value="1"/>
</dbReference>
<dbReference type="PROSITE" id="PS50042">
    <property type="entry name" value="CNMP_BINDING_3"/>
    <property type="match status" value="1"/>
</dbReference>
<sequence length="864" mass="98644">MEKAVRFENNLEDSEDDEADEDDAARQTKQVDGHGQSSRNSTLTEDKIKQKQRNLKDNDSVESLGKWRTMSKQLRNAVFVKNSVKPSRSRRRSTVKSAVTIDPFLQKFSTRDNRKVTPPNRKKSKASSKRRSSATRNALSKGSSVDGPRASVEIEKEIDSELTSGSVYEYDQAVHWKDKKLIFDPDGLHLCVWFYVLVFAIRYNLWALITRIAFPEAQSGFLQIVWFLFDYLCDAIYALDIFITARTGFLEEGILVTDTKRLNMRYIRSVEFIADVVSLIPTDILYAAFGARPLLRVNRIIKGYKSFRIKSVMESQANYPTFLRVFFLMHLMFLLIHWNAAFYFMISRAEGFRTNDWVYQGNGSDSLYQQYLQSFYWSTLTLTAIGDLPQPTTNVEYVYTITCYLTGVFMFATIVGNAGSIIVNRNAVRMDFEKQRENTKQYMKKHHVPKDLQRRVVMWYDYSWARGRMSTGGGDLNSLTLLPNKLKTEIALHVNLETLRKVTFLQKCQPEFLHHLVLKMKLRIFTPGDLVCRKGEVAREMYVIIDGKIEVIGDQGQVLKLLSGGDFFGEIGILSLSEGQNRRTADVRTVGYVECFVLAKEDVLSAIRDYPEAQAVLADYGKKRLERQNSSQDPRLVDMDDNGRETLRRILHTNDNMDNNNPLTQKTDHLQTNCVPNGHYKRVCLSLGLASQPSARAVLEPLPPAKLNRSRRLSSEAAIQLAESCSKADADAAALSNSDELITKMFSNSCMEALNFLKKAFDEKLAKEVKDVKSTLKSVEETTKQKDDKISHLKSRLTNTEKELERWKLHVKELESENFIKEQTIRQLQEQPEGGGHKSSRSRTMSSTVSASSLVEDTKKDTHC</sequence>
<feature type="transmembrane region" description="Helical" evidence="10">
    <location>
        <begin position="397"/>
        <end position="423"/>
    </location>
</feature>
<dbReference type="Gene3D" id="1.10.287.630">
    <property type="entry name" value="Helix hairpin bin"/>
    <property type="match status" value="1"/>
</dbReference>
<feature type="region of interest" description="Disordered" evidence="9">
    <location>
        <begin position="824"/>
        <end position="864"/>
    </location>
</feature>
<dbReference type="FunFam" id="1.10.287.70:FF:000072">
    <property type="entry name" value="Cyclic nucleotide gated channel beta 3"/>
    <property type="match status" value="1"/>
</dbReference>